<dbReference type="Pfam" id="PF01648">
    <property type="entry name" value="ACPS"/>
    <property type="match status" value="1"/>
</dbReference>
<dbReference type="Gene3D" id="3.90.470.20">
    <property type="entry name" value="4'-phosphopantetheinyl transferase domain"/>
    <property type="match status" value="1"/>
</dbReference>
<keyword evidence="1" id="KW-0808">Transferase</keyword>
<keyword evidence="4" id="KW-1185">Reference proteome</keyword>
<proteinExistence type="inferred from homology"/>
<evidence type="ECO:0000256" key="1">
    <source>
        <dbReference type="ARBA" id="ARBA00022679"/>
    </source>
</evidence>
<dbReference type="InterPro" id="IPR037143">
    <property type="entry name" value="4-PPantetheinyl_Trfase_dom_sf"/>
</dbReference>
<organism evidence="3 4">
    <name type="scientific">Cronartium quercuum f. sp. fusiforme G11</name>
    <dbReference type="NCBI Taxonomy" id="708437"/>
    <lineage>
        <taxon>Eukaryota</taxon>
        <taxon>Fungi</taxon>
        <taxon>Dikarya</taxon>
        <taxon>Basidiomycota</taxon>
        <taxon>Pucciniomycotina</taxon>
        <taxon>Pucciniomycetes</taxon>
        <taxon>Pucciniales</taxon>
        <taxon>Coleosporiaceae</taxon>
        <taxon>Cronartium</taxon>
    </lineage>
</organism>
<feature type="domain" description="4'-phosphopantetheinyl transferase" evidence="2">
    <location>
        <begin position="7"/>
        <end position="109"/>
    </location>
</feature>
<gene>
    <name evidence="3" type="ORF">CROQUDRAFT_674013</name>
</gene>
<dbReference type="SUPFAM" id="SSF56214">
    <property type="entry name" value="4'-phosphopantetheinyl transferase"/>
    <property type="match status" value="1"/>
</dbReference>
<dbReference type="Proteomes" id="UP000886653">
    <property type="component" value="Unassembled WGS sequence"/>
</dbReference>
<dbReference type="InterPro" id="IPR008278">
    <property type="entry name" value="4-PPantetheinyl_Trfase_dom"/>
</dbReference>
<name>A0A9P6N9R8_9BASI</name>
<evidence type="ECO:0000259" key="2">
    <source>
        <dbReference type="Pfam" id="PF01648"/>
    </source>
</evidence>
<dbReference type="EMBL" id="MU167378">
    <property type="protein sequence ID" value="KAG0141627.1"/>
    <property type="molecule type" value="Genomic_DNA"/>
</dbReference>
<dbReference type="GO" id="GO:0006633">
    <property type="term" value="P:fatty acid biosynthetic process"/>
    <property type="evidence" value="ECO:0007669"/>
    <property type="project" value="InterPro"/>
</dbReference>
<comment type="caution">
    <text evidence="3">The sequence shown here is derived from an EMBL/GenBank/DDBJ whole genome shotgun (WGS) entry which is preliminary data.</text>
</comment>
<dbReference type="GO" id="GO:0000287">
    <property type="term" value="F:magnesium ion binding"/>
    <property type="evidence" value="ECO:0007669"/>
    <property type="project" value="InterPro"/>
</dbReference>
<dbReference type="OrthoDB" id="2507452at2759"/>
<dbReference type="HAMAP" id="MF_00101">
    <property type="entry name" value="AcpS"/>
    <property type="match status" value="1"/>
</dbReference>
<accession>A0A9P6N9R8</accession>
<dbReference type="AlphaFoldDB" id="A0A9P6N9R8"/>
<dbReference type="GO" id="GO:0008897">
    <property type="term" value="F:holo-[acyl-carrier-protein] synthase activity"/>
    <property type="evidence" value="ECO:0007669"/>
    <property type="project" value="InterPro"/>
</dbReference>
<dbReference type="InterPro" id="IPR002582">
    <property type="entry name" value="ACPS"/>
</dbReference>
<reference evidence="3" key="1">
    <citation type="submission" date="2013-11" db="EMBL/GenBank/DDBJ databases">
        <title>Genome sequence of the fusiform rust pathogen reveals effectors for host alternation and coevolution with pine.</title>
        <authorList>
            <consortium name="DOE Joint Genome Institute"/>
            <person name="Smith K."/>
            <person name="Pendleton A."/>
            <person name="Kubisiak T."/>
            <person name="Anderson C."/>
            <person name="Salamov A."/>
            <person name="Aerts A."/>
            <person name="Riley R."/>
            <person name="Clum A."/>
            <person name="Lindquist E."/>
            <person name="Ence D."/>
            <person name="Campbell M."/>
            <person name="Kronenberg Z."/>
            <person name="Feau N."/>
            <person name="Dhillon B."/>
            <person name="Hamelin R."/>
            <person name="Burleigh J."/>
            <person name="Smith J."/>
            <person name="Yandell M."/>
            <person name="Nelson C."/>
            <person name="Grigoriev I."/>
            <person name="Davis J."/>
        </authorList>
    </citation>
    <scope>NUCLEOTIDE SEQUENCE</scope>
    <source>
        <strain evidence="3">G11</strain>
    </source>
</reference>
<protein>
    <recommendedName>
        <fullName evidence="2">4'-phosphopantetheinyl transferase domain-containing protein</fullName>
    </recommendedName>
</protein>
<evidence type="ECO:0000313" key="4">
    <source>
        <dbReference type="Proteomes" id="UP000886653"/>
    </source>
</evidence>
<sequence>MKGHIFGVGIDILDIRRLHRIVSRSDPSRSRFIKRILSSEELSSTEWKEIVGDADDTSKKSLTGAASSHSEKELLYLANRWTAKEAAFKALYPFYRPTWKELNVLKNQPIRLAYMFEPSNLHSAFFESLSFKKPTIHFRPELRSELPMPLLNVSISHDGNYVVAIVVASSPPV</sequence>
<evidence type="ECO:0000313" key="3">
    <source>
        <dbReference type="EMBL" id="KAG0141627.1"/>
    </source>
</evidence>